<dbReference type="InterPro" id="IPR012854">
    <property type="entry name" value="Cu_amine_oxidase-like_N"/>
</dbReference>
<proteinExistence type="predicted"/>
<feature type="region of interest" description="Disordered" evidence="1">
    <location>
        <begin position="114"/>
        <end position="135"/>
    </location>
</feature>
<dbReference type="EMBL" id="UGNC01000004">
    <property type="protein sequence ID" value="STW38979.1"/>
    <property type="molecule type" value="Genomic_DNA"/>
</dbReference>
<name>A0A378F4B3_KLEPN</name>
<dbReference type="EC" id="1.4.3.21" evidence="4"/>
<accession>A0A378F4B3</accession>
<gene>
    <name evidence="4" type="primary">maoA_6</name>
    <name evidence="4" type="ORF">NCTC9617_00500</name>
</gene>
<keyword evidence="4" id="KW-0560">Oxidoreductase</keyword>
<dbReference type="SUPFAM" id="SSF55383">
    <property type="entry name" value="Copper amine oxidase, domain N"/>
    <property type="match status" value="1"/>
</dbReference>
<evidence type="ECO:0000313" key="5">
    <source>
        <dbReference type="Proteomes" id="UP000255167"/>
    </source>
</evidence>
<feature type="domain" description="Copper amine oxidase-like N-terminal" evidence="3">
    <location>
        <begin position="34"/>
        <end position="110"/>
    </location>
</feature>
<dbReference type="Proteomes" id="UP000255167">
    <property type="component" value="Unassembled WGS sequence"/>
</dbReference>
<feature type="signal peptide" evidence="2">
    <location>
        <begin position="1"/>
        <end position="30"/>
    </location>
</feature>
<reference evidence="4 5" key="1">
    <citation type="submission" date="2018-06" db="EMBL/GenBank/DDBJ databases">
        <authorList>
            <consortium name="Pathogen Informatics"/>
            <person name="Doyle S."/>
        </authorList>
    </citation>
    <scope>NUCLEOTIDE SEQUENCE [LARGE SCALE GENOMIC DNA]</scope>
    <source>
        <strain evidence="4 5">NCTC9617</strain>
    </source>
</reference>
<dbReference type="GO" id="GO:0008131">
    <property type="term" value="F:primary methylamine oxidase activity"/>
    <property type="evidence" value="ECO:0007669"/>
    <property type="project" value="UniProtKB-EC"/>
</dbReference>
<protein>
    <submittedName>
        <fullName evidence="4">Monoamine oxidase</fullName>
        <ecNumber evidence="4">1.4.3.21</ecNumber>
    </submittedName>
</protein>
<dbReference type="Gene3D" id="3.30.457.10">
    <property type="entry name" value="Copper amine oxidase-like, N-terminal domain"/>
    <property type="match status" value="1"/>
</dbReference>
<evidence type="ECO:0000259" key="3">
    <source>
        <dbReference type="Pfam" id="PF07833"/>
    </source>
</evidence>
<organism evidence="4 5">
    <name type="scientific">Klebsiella pneumoniae</name>
    <dbReference type="NCBI Taxonomy" id="573"/>
    <lineage>
        <taxon>Bacteria</taxon>
        <taxon>Pseudomonadati</taxon>
        <taxon>Pseudomonadota</taxon>
        <taxon>Gammaproteobacteria</taxon>
        <taxon>Enterobacterales</taxon>
        <taxon>Enterobacteriaceae</taxon>
        <taxon>Klebsiella/Raoultella group</taxon>
        <taxon>Klebsiella</taxon>
        <taxon>Klebsiella pneumoniae complex</taxon>
    </lineage>
</organism>
<sequence length="135" mass="14384">MANGLKFSPRKTALALAVAVVCAWQSPVFAHGSEAHMVPLDKTLQEFGADVQWDDYAQMFTLIKDGAYVKVKPGAKTAIVNGKSLDLPVPVVMKEGKAWVSDTFINDVFQSRSRSDLPGGKAPAPVKLALGGGNQ</sequence>
<dbReference type="AlphaFoldDB" id="A0A378F4B3"/>
<evidence type="ECO:0000256" key="1">
    <source>
        <dbReference type="SAM" id="MobiDB-lite"/>
    </source>
</evidence>
<dbReference type="Pfam" id="PF07833">
    <property type="entry name" value="Cu_amine_oxidN1"/>
    <property type="match status" value="1"/>
</dbReference>
<keyword evidence="2" id="KW-0732">Signal</keyword>
<evidence type="ECO:0000313" key="4">
    <source>
        <dbReference type="EMBL" id="STW38979.1"/>
    </source>
</evidence>
<evidence type="ECO:0000256" key="2">
    <source>
        <dbReference type="SAM" id="SignalP"/>
    </source>
</evidence>
<feature type="chain" id="PRO_5016631238" evidence="2">
    <location>
        <begin position="31"/>
        <end position="135"/>
    </location>
</feature>
<dbReference type="InterPro" id="IPR036582">
    <property type="entry name" value="Mao_N_sf"/>
</dbReference>